<dbReference type="NCBIfam" id="NF005589">
    <property type="entry name" value="PRK07314.1"/>
    <property type="match status" value="1"/>
</dbReference>
<comment type="caution">
    <text evidence="18">The sequence shown here is derived from an EMBL/GenBank/DDBJ whole genome shotgun (WGS) entry which is preliminary data.</text>
</comment>
<evidence type="ECO:0000259" key="17">
    <source>
        <dbReference type="PROSITE" id="PS52004"/>
    </source>
</evidence>
<keyword evidence="10 14" id="KW-0012">Acyltransferase</keyword>
<evidence type="ECO:0000256" key="12">
    <source>
        <dbReference type="ARBA" id="ARBA00047318"/>
    </source>
</evidence>
<evidence type="ECO:0000313" key="18">
    <source>
        <dbReference type="EMBL" id="MDX5895330.1"/>
    </source>
</evidence>
<evidence type="ECO:0000256" key="13">
    <source>
        <dbReference type="ARBA" id="ARBA00047659"/>
    </source>
</evidence>
<dbReference type="SUPFAM" id="SSF53901">
    <property type="entry name" value="Thiolase-like"/>
    <property type="match status" value="2"/>
</dbReference>
<dbReference type="InterPro" id="IPR014030">
    <property type="entry name" value="Ketoacyl_synth_N"/>
</dbReference>
<evidence type="ECO:0000256" key="9">
    <source>
        <dbReference type="ARBA" id="ARBA00023160"/>
    </source>
</evidence>
<evidence type="ECO:0000256" key="3">
    <source>
        <dbReference type="ARBA" id="ARBA00012356"/>
    </source>
</evidence>
<dbReference type="GO" id="GO:0006633">
    <property type="term" value="P:fatty acid biosynthetic process"/>
    <property type="evidence" value="ECO:0007669"/>
    <property type="project" value="UniProtKB-UniRule"/>
</dbReference>
<evidence type="ECO:0000256" key="14">
    <source>
        <dbReference type="PIRNR" id="PIRNR000447"/>
    </source>
</evidence>
<keyword evidence="9 14" id="KW-0275">Fatty acid biosynthesis</keyword>
<evidence type="ECO:0000256" key="5">
    <source>
        <dbReference type="ARBA" id="ARBA00022516"/>
    </source>
</evidence>
<proteinExistence type="inferred from homology"/>
<dbReference type="AlphaFoldDB" id="A0AB35T6L7"/>
<comment type="catalytic activity">
    <reaction evidence="13 14">
        <text>a fatty acyl-[ACP] + malonyl-[ACP] + H(+) = a 3-oxoacyl-[ACP] + holo-[ACP] + CO2</text>
        <dbReference type="Rhea" id="RHEA:22836"/>
        <dbReference type="Rhea" id="RHEA-COMP:9623"/>
        <dbReference type="Rhea" id="RHEA-COMP:9685"/>
        <dbReference type="Rhea" id="RHEA-COMP:9916"/>
        <dbReference type="Rhea" id="RHEA-COMP:14125"/>
        <dbReference type="ChEBI" id="CHEBI:15378"/>
        <dbReference type="ChEBI" id="CHEBI:16526"/>
        <dbReference type="ChEBI" id="CHEBI:64479"/>
        <dbReference type="ChEBI" id="CHEBI:78449"/>
        <dbReference type="ChEBI" id="CHEBI:78776"/>
        <dbReference type="ChEBI" id="CHEBI:138651"/>
    </reaction>
</comment>
<reference evidence="18" key="1">
    <citation type="submission" date="2023-11" db="EMBL/GenBank/DDBJ databases">
        <title>MicrobeMod: A computational toolkit for identifying prokaryotic methylation and restriction-modification with nanopore sequencing.</title>
        <authorList>
            <person name="Crits-Christoph A."/>
            <person name="Kang S.C."/>
            <person name="Lee H."/>
            <person name="Ostrov N."/>
        </authorList>
    </citation>
    <scope>NUCLEOTIDE SEQUENCE</scope>
    <source>
        <strain evidence="18">ATCC 51242</strain>
    </source>
</reference>
<feature type="domain" description="Ketosynthase family 3 (KS3)" evidence="17">
    <location>
        <begin position="9"/>
        <end position="416"/>
    </location>
</feature>
<dbReference type="PROSITE" id="PS52004">
    <property type="entry name" value="KS3_2"/>
    <property type="match status" value="1"/>
</dbReference>
<evidence type="ECO:0000256" key="6">
    <source>
        <dbReference type="ARBA" id="ARBA00022679"/>
    </source>
</evidence>
<comment type="function">
    <text evidence="11 14">Involved in the type II fatty acid elongation cycle. Catalyzes the elongation of a wide range of acyl-ACP by the addition of two carbons from malonyl-ACP to an acyl acceptor. Can efficiently catalyze the conversion of palmitoleoyl-ACP (cis-hexadec-9-enoyl-ACP) to cis-vaccenoyl-ACP (cis-octadec-11-enoyl-ACP), an essential step in the thermal regulation of fatty acid composition.</text>
</comment>
<evidence type="ECO:0000256" key="8">
    <source>
        <dbReference type="ARBA" id="ARBA00023098"/>
    </source>
</evidence>
<evidence type="ECO:0000313" key="19">
    <source>
        <dbReference type="Proteomes" id="UP001281130"/>
    </source>
</evidence>
<feature type="active site" description="For beta-ketoacyl synthase activity" evidence="15">
    <location>
        <position position="170"/>
    </location>
</feature>
<dbReference type="GO" id="GO:0004315">
    <property type="term" value="F:3-oxoacyl-[acyl-carrier-protein] synthase activity"/>
    <property type="evidence" value="ECO:0007669"/>
    <property type="project" value="UniProtKB-UniRule"/>
</dbReference>
<dbReference type="InterPro" id="IPR020841">
    <property type="entry name" value="PKS_Beta-ketoAc_synthase_dom"/>
</dbReference>
<comment type="pathway">
    <text evidence="1 14">Lipid metabolism; fatty acid biosynthesis.</text>
</comment>
<evidence type="ECO:0000256" key="4">
    <source>
        <dbReference type="ARBA" id="ARBA00014657"/>
    </source>
</evidence>
<keyword evidence="5 14" id="KW-0444">Lipid biosynthesis</keyword>
<dbReference type="EMBL" id="JAWXXX010000002">
    <property type="protein sequence ID" value="MDX5895330.1"/>
    <property type="molecule type" value="Genomic_DNA"/>
</dbReference>
<dbReference type="Pfam" id="PF02801">
    <property type="entry name" value="Ketoacyl-synt_C"/>
    <property type="match status" value="1"/>
</dbReference>
<sequence>MENVSRLDHRRVVITGCGAVSPLGLDINELWSGLIAGRSGIRAISRFDTADFTTKIAGEVHGFEPEQYISRKDARRMDLFTQYAVAAALQASEQAGLRIDDHLATRAGVIVGSGCGPSNLIQETVKRMLEQGPRRVSAYAAAATSVDNPSAEISMLLGAKGPSGALVTACATGNSCVGESMRAIQNGQADVMLAGGSDEPVTPMDVAQFSSAKVLSQRNDAPEKASRPFDIDRDGFVIGAGAGVVVLEEADHAIRRGAPILAELVGYGATTDAYHITAPDPTGAEAKRAMLMALEDARADPSEVDYVNAHGTGTRFNDATETRIVKSVLGERAVTVPISSTKSMTGHLIGAAATVELIATVYCILEGRTPPTINCDNPEDPDMNYVANTAQSHDVRLALNNSFGFGGHNAVLAIRRWEDT</sequence>
<dbReference type="InterPro" id="IPR018201">
    <property type="entry name" value="Ketoacyl_synth_AS"/>
</dbReference>
<dbReference type="NCBIfam" id="TIGR03150">
    <property type="entry name" value="fabF"/>
    <property type="match status" value="1"/>
</dbReference>
<evidence type="ECO:0000256" key="10">
    <source>
        <dbReference type="ARBA" id="ARBA00023315"/>
    </source>
</evidence>
<dbReference type="FunFam" id="3.40.47.10:FF:000018">
    <property type="entry name" value="3-oxoacyl-[acyl-carrier-protein] synthase 2"/>
    <property type="match status" value="1"/>
</dbReference>
<evidence type="ECO:0000256" key="11">
    <source>
        <dbReference type="ARBA" id="ARBA00024006"/>
    </source>
</evidence>
<dbReference type="Proteomes" id="UP001281130">
    <property type="component" value="Unassembled WGS sequence"/>
</dbReference>
<dbReference type="PIRSF" id="PIRSF000447">
    <property type="entry name" value="KAS_II"/>
    <property type="match status" value="1"/>
</dbReference>
<dbReference type="CDD" id="cd00834">
    <property type="entry name" value="KAS_I_II"/>
    <property type="match status" value="1"/>
</dbReference>
<keyword evidence="7" id="KW-0276">Fatty acid metabolism</keyword>
<dbReference type="Pfam" id="PF00109">
    <property type="entry name" value="ketoacyl-synt"/>
    <property type="match status" value="1"/>
</dbReference>
<dbReference type="SMART" id="SM00825">
    <property type="entry name" value="PKS_KS"/>
    <property type="match status" value="1"/>
</dbReference>
<dbReference type="Gene3D" id="3.40.47.10">
    <property type="match status" value="1"/>
</dbReference>
<gene>
    <name evidence="18" type="primary">fabF</name>
    <name evidence="18" type="ORF">SIL72_14980</name>
</gene>
<protein>
    <recommendedName>
        <fullName evidence="4 14">3-oxoacyl-[acyl-carrier-protein] synthase 2</fullName>
        <ecNumber evidence="3 14">2.3.1.179</ecNumber>
    </recommendedName>
</protein>
<dbReference type="RefSeq" id="WP_084362500.1">
    <property type="nucleotide sequence ID" value="NZ_JAWXXX010000002.1"/>
</dbReference>
<dbReference type="InterPro" id="IPR017568">
    <property type="entry name" value="3-oxoacyl-ACP_synth-2"/>
</dbReference>
<keyword evidence="8" id="KW-0443">Lipid metabolism</keyword>
<dbReference type="InterPro" id="IPR016039">
    <property type="entry name" value="Thiolase-like"/>
</dbReference>
<evidence type="ECO:0000256" key="1">
    <source>
        <dbReference type="ARBA" id="ARBA00005194"/>
    </source>
</evidence>
<dbReference type="PANTHER" id="PTHR11712:SF336">
    <property type="entry name" value="3-OXOACYL-[ACYL-CARRIER-PROTEIN] SYNTHASE, MITOCHONDRIAL"/>
    <property type="match status" value="1"/>
</dbReference>
<dbReference type="PANTHER" id="PTHR11712">
    <property type="entry name" value="POLYKETIDE SYNTHASE-RELATED"/>
    <property type="match status" value="1"/>
</dbReference>
<evidence type="ECO:0000256" key="15">
    <source>
        <dbReference type="PIRSR" id="PIRSR000447-1"/>
    </source>
</evidence>
<accession>A0AB35T6L7</accession>
<organism evidence="18 19">
    <name type="scientific">Rubrobacter radiotolerans</name>
    <name type="common">Arthrobacter radiotolerans</name>
    <dbReference type="NCBI Taxonomy" id="42256"/>
    <lineage>
        <taxon>Bacteria</taxon>
        <taxon>Bacillati</taxon>
        <taxon>Actinomycetota</taxon>
        <taxon>Rubrobacteria</taxon>
        <taxon>Rubrobacterales</taxon>
        <taxon>Rubrobacteraceae</taxon>
        <taxon>Rubrobacter</taxon>
    </lineage>
</organism>
<dbReference type="PROSITE" id="PS00606">
    <property type="entry name" value="KS3_1"/>
    <property type="match status" value="1"/>
</dbReference>
<comment type="catalytic activity">
    <reaction evidence="12 14">
        <text>(9Z)-hexadecenoyl-[ACP] + malonyl-[ACP] + H(+) = 3-oxo-(11Z)-octadecenoyl-[ACP] + holo-[ACP] + CO2</text>
        <dbReference type="Rhea" id="RHEA:55040"/>
        <dbReference type="Rhea" id="RHEA-COMP:9623"/>
        <dbReference type="Rhea" id="RHEA-COMP:9685"/>
        <dbReference type="Rhea" id="RHEA-COMP:10800"/>
        <dbReference type="Rhea" id="RHEA-COMP:14074"/>
        <dbReference type="ChEBI" id="CHEBI:15378"/>
        <dbReference type="ChEBI" id="CHEBI:16526"/>
        <dbReference type="ChEBI" id="CHEBI:64479"/>
        <dbReference type="ChEBI" id="CHEBI:78449"/>
        <dbReference type="ChEBI" id="CHEBI:83989"/>
        <dbReference type="ChEBI" id="CHEBI:138538"/>
        <dbReference type="EC" id="2.3.1.179"/>
    </reaction>
</comment>
<keyword evidence="6 14" id="KW-0808">Transferase</keyword>
<dbReference type="InterPro" id="IPR000794">
    <property type="entry name" value="Beta-ketoacyl_synthase"/>
</dbReference>
<dbReference type="EC" id="2.3.1.179" evidence="3 14"/>
<evidence type="ECO:0000256" key="2">
    <source>
        <dbReference type="ARBA" id="ARBA00008467"/>
    </source>
</evidence>
<evidence type="ECO:0000256" key="16">
    <source>
        <dbReference type="RuleBase" id="RU003694"/>
    </source>
</evidence>
<name>A0AB35T6L7_RUBRA</name>
<dbReference type="InterPro" id="IPR014031">
    <property type="entry name" value="Ketoacyl_synth_C"/>
</dbReference>
<dbReference type="GO" id="GO:0005829">
    <property type="term" value="C:cytosol"/>
    <property type="evidence" value="ECO:0007669"/>
    <property type="project" value="TreeGrafter"/>
</dbReference>
<evidence type="ECO:0000256" key="7">
    <source>
        <dbReference type="ARBA" id="ARBA00022832"/>
    </source>
</evidence>
<comment type="similarity">
    <text evidence="2 14 16">Belongs to the thiolase-like superfamily. Beta-ketoacyl-ACP synthases family.</text>
</comment>